<sequence>MSTEPPKPLVGVSALLFNSDGKILTGNRIGSHGAGTIQVPGGHLNFREHPFACAERETLEETGLNVRAIMQVTTTNDVFEESNKHYITIFVLCELVDENDQPQTLEPKKCEGWNWKPWDYLVNINSIASGEQGEKLFLPLVNLLEQGTSPEDLKIKEKTGHSLPKQAGWKIYIMPALMMSVMAISRLMADSLWTGRRT</sequence>
<dbReference type="InterPro" id="IPR020084">
    <property type="entry name" value="NUDIX_hydrolase_CS"/>
</dbReference>
<dbReference type="Proteomes" id="UP000290540">
    <property type="component" value="Unassembled WGS sequence"/>
</dbReference>
<evidence type="ECO:0000256" key="1">
    <source>
        <dbReference type="ARBA" id="ARBA00022801"/>
    </source>
</evidence>
<dbReference type="CDD" id="cd04678">
    <property type="entry name" value="NUDIX_MTH2_Nudt15"/>
    <property type="match status" value="1"/>
</dbReference>
<comment type="caution">
    <text evidence="3">The sequence shown here is derived from an EMBL/GenBank/DDBJ whole genome shotgun (WGS) entry which is preliminary data.</text>
</comment>
<dbReference type="AlphaFoldDB" id="A0A4Q2V228"/>
<dbReference type="EMBL" id="MQTW01000989">
    <property type="protein sequence ID" value="RYC78688.1"/>
    <property type="molecule type" value="Genomic_DNA"/>
</dbReference>
<dbReference type="Gene3D" id="3.90.79.10">
    <property type="entry name" value="Nucleoside Triphosphate Pyrophosphohydrolase"/>
    <property type="match status" value="1"/>
</dbReference>
<dbReference type="PANTHER" id="PTHR16099:SF5">
    <property type="entry name" value="NUCLEOTIDE TRIPHOSPHATE DIPHOSPHATASE NUDT15"/>
    <property type="match status" value="1"/>
</dbReference>
<protein>
    <recommendedName>
        <fullName evidence="2">Nudix hydrolase domain-containing protein</fullName>
    </recommendedName>
</protein>
<organism evidence="3 4">
    <name type="scientific">Fusarium oxysporum f. sp. narcissi</name>
    <dbReference type="NCBI Taxonomy" id="451672"/>
    <lineage>
        <taxon>Eukaryota</taxon>
        <taxon>Fungi</taxon>
        <taxon>Dikarya</taxon>
        <taxon>Ascomycota</taxon>
        <taxon>Pezizomycotina</taxon>
        <taxon>Sordariomycetes</taxon>
        <taxon>Hypocreomycetidae</taxon>
        <taxon>Hypocreales</taxon>
        <taxon>Nectriaceae</taxon>
        <taxon>Fusarium</taxon>
        <taxon>Fusarium oxysporum species complex</taxon>
    </lineage>
</organism>
<dbReference type="PANTHER" id="PTHR16099">
    <property type="entry name" value="8-OXO-DGTP DIPHOSPHATES NUDT15"/>
    <property type="match status" value="1"/>
</dbReference>
<evidence type="ECO:0000313" key="4">
    <source>
        <dbReference type="Proteomes" id="UP000290540"/>
    </source>
</evidence>
<dbReference type="FunFam" id="3.90.79.10:FF:000060">
    <property type="entry name" value="Nudix hydrolase 1"/>
    <property type="match status" value="1"/>
</dbReference>
<dbReference type="GO" id="GO:0035539">
    <property type="term" value="F:8-oxo-7,8-dihydrodeoxyguanosine triphosphate pyrophosphatase activity"/>
    <property type="evidence" value="ECO:0007669"/>
    <property type="project" value="TreeGrafter"/>
</dbReference>
<dbReference type="PROSITE" id="PS00893">
    <property type="entry name" value="NUDIX_BOX"/>
    <property type="match status" value="1"/>
</dbReference>
<evidence type="ECO:0000313" key="3">
    <source>
        <dbReference type="EMBL" id="RYC78688.1"/>
    </source>
</evidence>
<dbReference type="GO" id="GO:0006203">
    <property type="term" value="P:dGTP catabolic process"/>
    <property type="evidence" value="ECO:0007669"/>
    <property type="project" value="TreeGrafter"/>
</dbReference>
<accession>A0A4Q2V228</accession>
<feature type="domain" description="Nudix hydrolase" evidence="2">
    <location>
        <begin position="7"/>
        <end position="140"/>
    </location>
</feature>
<dbReference type="Pfam" id="PF00293">
    <property type="entry name" value="NUDIX"/>
    <property type="match status" value="1"/>
</dbReference>
<dbReference type="SUPFAM" id="SSF55811">
    <property type="entry name" value="Nudix"/>
    <property type="match status" value="1"/>
</dbReference>
<dbReference type="GO" id="GO:0005829">
    <property type="term" value="C:cytosol"/>
    <property type="evidence" value="ECO:0007669"/>
    <property type="project" value="TreeGrafter"/>
</dbReference>
<gene>
    <name evidence="3" type="ORF">BFJ63_vAg18439</name>
</gene>
<evidence type="ECO:0000259" key="2">
    <source>
        <dbReference type="PROSITE" id="PS51462"/>
    </source>
</evidence>
<name>A0A4Q2V228_FUSOX</name>
<dbReference type="InterPro" id="IPR015797">
    <property type="entry name" value="NUDIX_hydrolase-like_dom_sf"/>
</dbReference>
<dbReference type="InterPro" id="IPR000086">
    <property type="entry name" value="NUDIX_hydrolase_dom"/>
</dbReference>
<proteinExistence type="predicted"/>
<dbReference type="PROSITE" id="PS51462">
    <property type="entry name" value="NUDIX"/>
    <property type="match status" value="1"/>
</dbReference>
<keyword evidence="1" id="KW-0378">Hydrolase</keyword>
<reference evidence="3 4" key="1">
    <citation type="submission" date="2016-12" db="EMBL/GenBank/DDBJ databases">
        <title>Draft genome sequence of Fusarium oxysporum causing rot on Narcissus.</title>
        <authorList>
            <person name="Armitage A.D."/>
            <person name="Taylor A."/>
            <person name="Clarkson J.P."/>
            <person name="Harrison R.J."/>
            <person name="Jackson A.C."/>
        </authorList>
    </citation>
    <scope>NUCLEOTIDE SEQUENCE [LARGE SCALE GENOMIC DNA]</scope>
    <source>
        <strain evidence="3 4">N139</strain>
    </source>
</reference>